<dbReference type="InterPro" id="IPR051396">
    <property type="entry name" value="Bact_Antivir_Def_Nuclease"/>
</dbReference>
<dbReference type="Proteomes" id="UP000198877">
    <property type="component" value="Unassembled WGS sequence"/>
</dbReference>
<dbReference type="Pfam" id="PF13304">
    <property type="entry name" value="AAA_21"/>
    <property type="match status" value="1"/>
</dbReference>
<dbReference type="PANTHER" id="PTHR43581">
    <property type="entry name" value="ATP/GTP PHOSPHATASE"/>
    <property type="match status" value="1"/>
</dbReference>
<dbReference type="GO" id="GO:0005524">
    <property type="term" value="F:ATP binding"/>
    <property type="evidence" value="ECO:0007669"/>
    <property type="project" value="InterPro"/>
</dbReference>
<dbReference type="SUPFAM" id="SSF52540">
    <property type="entry name" value="P-loop containing nucleoside triphosphate hydrolases"/>
    <property type="match status" value="1"/>
</dbReference>
<name>A0A1I6IZK5_9MICO</name>
<dbReference type="CDD" id="cd00267">
    <property type="entry name" value="ABC_ATPase"/>
    <property type="match status" value="1"/>
</dbReference>
<gene>
    <name evidence="2" type="ORF">SAMN04488591_3154</name>
</gene>
<dbReference type="InterPro" id="IPR003959">
    <property type="entry name" value="ATPase_AAA_core"/>
</dbReference>
<dbReference type="GO" id="GO:0016887">
    <property type="term" value="F:ATP hydrolysis activity"/>
    <property type="evidence" value="ECO:0007669"/>
    <property type="project" value="InterPro"/>
</dbReference>
<dbReference type="PANTHER" id="PTHR43581:SF4">
    <property type="entry name" value="ATP_GTP PHOSPHATASE"/>
    <property type="match status" value="1"/>
</dbReference>
<dbReference type="InterPro" id="IPR027417">
    <property type="entry name" value="P-loop_NTPase"/>
</dbReference>
<feature type="domain" description="ATPase AAA-type core" evidence="1">
    <location>
        <begin position="210"/>
        <end position="296"/>
    </location>
</feature>
<dbReference type="Gene3D" id="3.40.50.300">
    <property type="entry name" value="P-loop containing nucleotide triphosphate hydrolases"/>
    <property type="match status" value="1"/>
</dbReference>
<proteinExistence type="predicted"/>
<dbReference type="EMBL" id="FOYR01000004">
    <property type="protein sequence ID" value="SFR72089.1"/>
    <property type="molecule type" value="Genomic_DNA"/>
</dbReference>
<organism evidence="2 3">
    <name type="scientific">Microbacterium azadirachtae</name>
    <dbReference type="NCBI Taxonomy" id="582680"/>
    <lineage>
        <taxon>Bacteria</taxon>
        <taxon>Bacillati</taxon>
        <taxon>Actinomycetota</taxon>
        <taxon>Actinomycetes</taxon>
        <taxon>Micrococcales</taxon>
        <taxon>Microbacteriaceae</taxon>
        <taxon>Microbacterium</taxon>
    </lineage>
</organism>
<protein>
    <submittedName>
        <fullName evidence="2">AAA domain-containing protein, putative AbiEii toxin, Type IV TA system</fullName>
    </submittedName>
</protein>
<dbReference type="AlphaFoldDB" id="A0A1I6IZK5"/>
<evidence type="ECO:0000259" key="1">
    <source>
        <dbReference type="Pfam" id="PF13304"/>
    </source>
</evidence>
<evidence type="ECO:0000313" key="2">
    <source>
        <dbReference type="EMBL" id="SFR72089.1"/>
    </source>
</evidence>
<evidence type="ECO:0000313" key="3">
    <source>
        <dbReference type="Proteomes" id="UP000198877"/>
    </source>
</evidence>
<sequence length="560" mass="62015">MNGSGKSHLLESIDNFSTQWPGIHDGSRRPKLLTTASLQQVDALLSTSETREQKVSRFQQQVSALVDAYRGRPQFEDELRARIVGDGVLTAAALEHAERAAERPVFEWTPQDFGRYTPRELGHLDLFAVLVADVFHNYSYLQTMNSFRRWMSETQSQDAAWLSPDDFTTLYGPPPWITLNEVLADVELNYRYATPEPTTTELVTAVPRLIDEGSGFEVAPSNLSTGEKTLLTIALSAYSATSRRDGVALPTVVLLDEPDAALHPRMIASLLRLVQTQLVKELGVPVIMTSHSPTTVALAPEESLYIMRRSGEPRLVKASKDLSLKSLLVGVPTVSIVAENRRIVIVESPNDERIYTHAAAVLGTTVSTDRSLQFMAAGSVNLPNGSAAVIDLVSRLRSNGNSQVWGLIDRDYANSSPHPAVAFDASRHSIENLFLDPLALAILLVRDGEQRALAAAQQRYTGLQFDSAQTLVDWVTKEIAVGGDDPDVEAAAYLGGSVMVRKFWSELRGHDLHERILTRFPSLRSHRNRLLDDVAQHVWADHPWCVPMPFIETLRRLADD</sequence>
<reference evidence="3" key="1">
    <citation type="submission" date="2016-10" db="EMBL/GenBank/DDBJ databases">
        <authorList>
            <person name="Varghese N."/>
            <person name="Submissions S."/>
        </authorList>
    </citation>
    <scope>NUCLEOTIDE SEQUENCE [LARGE SCALE GENOMIC DNA]</scope>
    <source>
        <strain evidence="3">CL127</strain>
    </source>
</reference>
<accession>A0A1I6IZK5</accession>